<evidence type="ECO:0000313" key="3">
    <source>
        <dbReference type="Proteomes" id="UP000267464"/>
    </source>
</evidence>
<gene>
    <name evidence="2" type="ORF">DZC73_28445</name>
</gene>
<dbReference type="OrthoDB" id="9779968at2"/>
<dbReference type="Proteomes" id="UP000267464">
    <property type="component" value="Unassembled WGS sequence"/>
</dbReference>
<accession>A0A3N7HLI4</accession>
<reference evidence="2 3" key="1">
    <citation type="submission" date="2018-08" db="EMBL/GenBank/DDBJ databases">
        <authorList>
            <person name="Khan S.A."/>
            <person name="Jeon C.O."/>
            <person name="Chun B.H."/>
            <person name="Jeong S.E."/>
        </authorList>
    </citation>
    <scope>NUCLEOTIDE SEQUENCE [LARGE SCALE GENOMIC DNA]</scope>
    <source>
        <strain evidence="2 3">S-16</strain>
    </source>
</reference>
<organism evidence="2 3">
    <name type="scientific">Piscinibacter terrae</name>
    <dbReference type="NCBI Taxonomy" id="2496871"/>
    <lineage>
        <taxon>Bacteria</taxon>
        <taxon>Pseudomonadati</taxon>
        <taxon>Pseudomonadota</taxon>
        <taxon>Betaproteobacteria</taxon>
        <taxon>Burkholderiales</taxon>
        <taxon>Sphaerotilaceae</taxon>
        <taxon>Piscinibacter</taxon>
    </lineage>
</organism>
<evidence type="ECO:0000313" key="2">
    <source>
        <dbReference type="EMBL" id="RQP21461.1"/>
    </source>
</evidence>
<proteinExistence type="predicted"/>
<sequence length="402" mass="42855">MNRRDLLRAALAAAPMSLNATRLWAAPASDAPRFLLVFLRGGYDAANLLVPHGSSFYYESRPNIAIAKPGTASNAALPIDAQWGLAPALNDTVFPLFQRGQVAFVPFAGTDDTSRSHFETQDRIELGQGAQGARDFGSGFMNRLAAATGGNKHLSSLAFTDQVPLVFRGSEAVANQSLRDVGKAGVNDRQAKLIAGMYANTKLAGAVADGFEVRSEVTREMNEMVGEMEAANRNAINTKGFAAEARRIARLMRDRVQLGFVDVGGWDTHVGEGGATGALANRLTELSQGLAAFAEEMGPAWDKTVVMVVSEFGRTFRENGNRGTDHGHGSVYWVLGGQVRGGRVLGEQQAVTAGTLFQNRDYPVLNEYRSVLGGLFGRMYGLDAAAVGKVFPGASGRDIGLV</sequence>
<name>A0A3N7HLI4_9BURK</name>
<keyword evidence="3" id="KW-1185">Reference proteome</keyword>
<keyword evidence="1" id="KW-0732">Signal</keyword>
<protein>
    <submittedName>
        <fullName evidence="2">DUF1501 domain-containing protein</fullName>
    </submittedName>
</protein>
<dbReference type="AlphaFoldDB" id="A0A3N7HLI4"/>
<feature type="signal peptide" evidence="1">
    <location>
        <begin position="1"/>
        <end position="25"/>
    </location>
</feature>
<comment type="caution">
    <text evidence="2">The sequence shown here is derived from an EMBL/GenBank/DDBJ whole genome shotgun (WGS) entry which is preliminary data.</text>
</comment>
<dbReference type="Pfam" id="PF07394">
    <property type="entry name" value="DUF1501"/>
    <property type="match status" value="1"/>
</dbReference>
<evidence type="ECO:0000256" key="1">
    <source>
        <dbReference type="SAM" id="SignalP"/>
    </source>
</evidence>
<dbReference type="PANTHER" id="PTHR43737">
    <property type="entry name" value="BLL7424 PROTEIN"/>
    <property type="match status" value="1"/>
</dbReference>
<dbReference type="InterPro" id="IPR010869">
    <property type="entry name" value="DUF1501"/>
</dbReference>
<reference evidence="2 3" key="2">
    <citation type="submission" date="2018-12" db="EMBL/GenBank/DDBJ databases">
        <title>Rhizobacter gummiphilus sp. nov., a rubber-degrading bacterium isolated from the soil of a botanical garden in Japan.</title>
        <authorList>
            <person name="Shunsuke S.S."/>
        </authorList>
    </citation>
    <scope>NUCLEOTIDE SEQUENCE [LARGE SCALE GENOMIC DNA]</scope>
    <source>
        <strain evidence="2 3">S-16</strain>
    </source>
</reference>
<dbReference type="EMBL" id="QUSW01000011">
    <property type="protein sequence ID" value="RQP21461.1"/>
    <property type="molecule type" value="Genomic_DNA"/>
</dbReference>
<dbReference type="RefSeq" id="WP_124543784.1">
    <property type="nucleotide sequence ID" value="NZ_QUSW01000011.1"/>
</dbReference>
<feature type="chain" id="PRO_5018043992" evidence="1">
    <location>
        <begin position="26"/>
        <end position="402"/>
    </location>
</feature>
<dbReference type="PANTHER" id="PTHR43737:SF1">
    <property type="entry name" value="DUF1501 DOMAIN-CONTAINING PROTEIN"/>
    <property type="match status" value="1"/>
</dbReference>